<gene>
    <name evidence="5" type="ORF">CF386_08630</name>
</gene>
<feature type="signal peptide" evidence="3">
    <location>
        <begin position="1"/>
        <end position="24"/>
    </location>
</feature>
<dbReference type="GO" id="GO:0005975">
    <property type="term" value="P:carbohydrate metabolic process"/>
    <property type="evidence" value="ECO:0007669"/>
    <property type="project" value="InterPro"/>
</dbReference>
<evidence type="ECO:0000313" key="6">
    <source>
        <dbReference type="Proteomes" id="UP000242175"/>
    </source>
</evidence>
<dbReference type="Gene3D" id="2.60.40.10">
    <property type="entry name" value="Immunoglobulins"/>
    <property type="match status" value="1"/>
</dbReference>
<accession>A0A220VFG0</accession>
<evidence type="ECO:0000256" key="2">
    <source>
        <dbReference type="SAM" id="MobiDB-lite"/>
    </source>
</evidence>
<dbReference type="InterPro" id="IPR013783">
    <property type="entry name" value="Ig-like_fold"/>
</dbReference>
<name>A0A220VFG0_9GAMM</name>
<dbReference type="InterPro" id="IPR013320">
    <property type="entry name" value="ConA-like_dom_sf"/>
</dbReference>
<evidence type="ECO:0000256" key="3">
    <source>
        <dbReference type="SAM" id="SignalP"/>
    </source>
</evidence>
<dbReference type="EMBL" id="CP022356">
    <property type="protein sequence ID" value="ASK79124.1"/>
    <property type="molecule type" value="Genomic_DNA"/>
</dbReference>
<protein>
    <recommendedName>
        <fullName evidence="4">GH16 domain-containing protein</fullName>
    </recommendedName>
</protein>
<feature type="region of interest" description="Disordered" evidence="2">
    <location>
        <begin position="166"/>
        <end position="192"/>
    </location>
</feature>
<sequence length="384" mass="41669">MTMKSNVVKLGAVIASLLSTTAFAVPKSFCSDHTCKNTMDIIDQSYWNKVTNGNPPNNEQEQYKPDAPYVNFNDSDHIITLTAKRDGVGSHPYTSGRINTYGHIGTKQFGDHGVVEAEIALPTTEGAWPAFWMMPDNTCGAWPTCGENDIMEWSGVRNNNRAYLSTEHGSSTPGADGTGKGSGNLVPTNLPQGEDLSSPHYYAMEWDLTNNDTKGTLKFYFDDVLFYTYTLQENGQATERDQAITRGFTTGQGFHPILNLAIGGNLGGSTANTPDQLSMNITKVNMSSLAATPSSCPRPDVTVDRASNGEVTLNWKPVTKANSYSVEDFSGGPMETDIQSTTFTDTTTAGNHGVLKYFVVSNCNNQDTGTTEVDIPAQETKLKF</sequence>
<dbReference type="CDD" id="cd08023">
    <property type="entry name" value="GH16_laminarinase_like"/>
    <property type="match status" value="1"/>
</dbReference>
<dbReference type="Pfam" id="PF26113">
    <property type="entry name" value="GH16_XgeA"/>
    <property type="match status" value="1"/>
</dbReference>
<reference evidence="5 6" key="1">
    <citation type="journal article" date="2016" name="Int. J. Syst. Evol. Microbiol.">
        <title>Paraphotobacterium marinum gen. nov., sp. nov., a member of the family Vibrionaceae, isolated from surface seawater.</title>
        <authorList>
            <person name="Huang Z."/>
            <person name="Dong C."/>
            <person name="Shao Z."/>
        </authorList>
    </citation>
    <scope>NUCLEOTIDE SEQUENCE [LARGE SCALE GENOMIC DNA]</scope>
    <source>
        <strain evidence="5 6">NSCS20N07D</strain>
    </source>
</reference>
<comment type="similarity">
    <text evidence="1">Belongs to the glycosyl hydrolase 16 family.</text>
</comment>
<dbReference type="PANTHER" id="PTHR10963:SF55">
    <property type="entry name" value="GLYCOSIDE HYDROLASE FAMILY 16 PROTEIN"/>
    <property type="match status" value="1"/>
</dbReference>
<dbReference type="AlphaFoldDB" id="A0A220VFG0"/>
<dbReference type="GO" id="GO:0004553">
    <property type="term" value="F:hydrolase activity, hydrolyzing O-glycosyl compounds"/>
    <property type="evidence" value="ECO:0007669"/>
    <property type="project" value="InterPro"/>
</dbReference>
<dbReference type="Gene3D" id="2.60.120.200">
    <property type="match status" value="1"/>
</dbReference>
<dbReference type="PROSITE" id="PS51762">
    <property type="entry name" value="GH16_2"/>
    <property type="match status" value="1"/>
</dbReference>
<evidence type="ECO:0000256" key="1">
    <source>
        <dbReference type="ARBA" id="ARBA00006865"/>
    </source>
</evidence>
<feature type="domain" description="GH16" evidence="4">
    <location>
        <begin position="45"/>
        <end position="292"/>
    </location>
</feature>
<evidence type="ECO:0000259" key="4">
    <source>
        <dbReference type="PROSITE" id="PS51762"/>
    </source>
</evidence>
<keyword evidence="6" id="KW-1185">Reference proteome</keyword>
<dbReference type="KEGG" id="pmai:CF386_08630"/>
<proteinExistence type="inferred from homology"/>
<dbReference type="Proteomes" id="UP000242175">
    <property type="component" value="Chromosome small"/>
</dbReference>
<dbReference type="InterPro" id="IPR000757">
    <property type="entry name" value="Beta-glucanase-like"/>
</dbReference>
<dbReference type="PANTHER" id="PTHR10963">
    <property type="entry name" value="GLYCOSYL HYDROLASE-RELATED"/>
    <property type="match status" value="1"/>
</dbReference>
<dbReference type="SUPFAM" id="SSF49899">
    <property type="entry name" value="Concanavalin A-like lectins/glucanases"/>
    <property type="match status" value="1"/>
</dbReference>
<dbReference type="InterPro" id="IPR050546">
    <property type="entry name" value="Glycosyl_Hydrlase_16"/>
</dbReference>
<feature type="chain" id="PRO_5012058492" description="GH16 domain-containing protein" evidence="3">
    <location>
        <begin position="25"/>
        <end position="384"/>
    </location>
</feature>
<organism evidence="5 6">
    <name type="scientific">Paraphotobacterium marinum</name>
    <dbReference type="NCBI Taxonomy" id="1755811"/>
    <lineage>
        <taxon>Bacteria</taxon>
        <taxon>Pseudomonadati</taxon>
        <taxon>Pseudomonadota</taxon>
        <taxon>Gammaproteobacteria</taxon>
        <taxon>Vibrionales</taxon>
        <taxon>Vibrionaceae</taxon>
        <taxon>Paraphotobacterium</taxon>
    </lineage>
</organism>
<evidence type="ECO:0000313" key="5">
    <source>
        <dbReference type="EMBL" id="ASK79124.1"/>
    </source>
</evidence>
<keyword evidence="3" id="KW-0732">Signal</keyword>